<dbReference type="InterPro" id="IPR023214">
    <property type="entry name" value="HAD_sf"/>
</dbReference>
<dbReference type="InterPro" id="IPR023198">
    <property type="entry name" value="PGP-like_dom2"/>
</dbReference>
<dbReference type="Proteomes" id="UP001597106">
    <property type="component" value="Unassembled WGS sequence"/>
</dbReference>
<organism evidence="1 2">
    <name type="scientific">Methylophilus glucosoxydans</name>
    <dbReference type="NCBI Taxonomy" id="752553"/>
    <lineage>
        <taxon>Bacteria</taxon>
        <taxon>Pseudomonadati</taxon>
        <taxon>Pseudomonadota</taxon>
        <taxon>Betaproteobacteria</taxon>
        <taxon>Nitrosomonadales</taxon>
        <taxon>Methylophilaceae</taxon>
        <taxon>Methylophilus</taxon>
    </lineage>
</organism>
<evidence type="ECO:0000313" key="1">
    <source>
        <dbReference type="EMBL" id="MFD0930036.1"/>
    </source>
</evidence>
<keyword evidence="2" id="KW-1185">Reference proteome</keyword>
<dbReference type="SFLD" id="SFLDG01129">
    <property type="entry name" value="C1.5:_HAD__Beta-PGM__Phosphata"/>
    <property type="match status" value="1"/>
</dbReference>
<dbReference type="InterPro" id="IPR041492">
    <property type="entry name" value="HAD_2"/>
</dbReference>
<dbReference type="PANTHER" id="PTHR43434:SF20">
    <property type="entry name" value="5'-NUCLEOTIDASE"/>
    <property type="match status" value="1"/>
</dbReference>
<dbReference type="Gene3D" id="1.10.150.240">
    <property type="entry name" value="Putative phosphatase, domain 2"/>
    <property type="match status" value="1"/>
</dbReference>
<name>A0ABW3GHD2_9PROT</name>
<comment type="caution">
    <text evidence="1">The sequence shown here is derived from an EMBL/GenBank/DDBJ whole genome shotgun (WGS) entry which is preliminary data.</text>
</comment>
<dbReference type="RefSeq" id="WP_379076019.1">
    <property type="nucleotide sequence ID" value="NZ_JBHTJW010000002.1"/>
</dbReference>
<dbReference type="InterPro" id="IPR036412">
    <property type="entry name" value="HAD-like_sf"/>
</dbReference>
<dbReference type="Pfam" id="PF13419">
    <property type="entry name" value="HAD_2"/>
    <property type="match status" value="1"/>
</dbReference>
<reference evidence="2" key="1">
    <citation type="journal article" date="2019" name="Int. J. Syst. Evol. Microbiol.">
        <title>The Global Catalogue of Microorganisms (GCM) 10K type strain sequencing project: providing services to taxonomists for standard genome sequencing and annotation.</title>
        <authorList>
            <consortium name="The Broad Institute Genomics Platform"/>
            <consortium name="The Broad Institute Genome Sequencing Center for Infectious Disease"/>
            <person name="Wu L."/>
            <person name="Ma J."/>
        </authorList>
    </citation>
    <scope>NUCLEOTIDE SEQUENCE [LARGE SCALE GENOMIC DNA]</scope>
    <source>
        <strain evidence="2">CCUG 59685</strain>
    </source>
</reference>
<dbReference type="SFLD" id="SFLDS00003">
    <property type="entry name" value="Haloacid_Dehalogenase"/>
    <property type="match status" value="1"/>
</dbReference>
<evidence type="ECO:0000313" key="2">
    <source>
        <dbReference type="Proteomes" id="UP001597106"/>
    </source>
</evidence>
<dbReference type="GO" id="GO:0016787">
    <property type="term" value="F:hydrolase activity"/>
    <property type="evidence" value="ECO:0007669"/>
    <property type="project" value="UniProtKB-KW"/>
</dbReference>
<keyword evidence="1" id="KW-0378">Hydrolase</keyword>
<proteinExistence type="predicted"/>
<dbReference type="SUPFAM" id="SSF56784">
    <property type="entry name" value="HAD-like"/>
    <property type="match status" value="1"/>
</dbReference>
<dbReference type="InterPro" id="IPR050155">
    <property type="entry name" value="HAD-like_hydrolase_sf"/>
</dbReference>
<dbReference type="EC" id="3.-.-.-" evidence="1"/>
<gene>
    <name evidence="1" type="ORF">ACFQ1T_09625</name>
</gene>
<dbReference type="PANTHER" id="PTHR43434">
    <property type="entry name" value="PHOSPHOGLYCOLATE PHOSPHATASE"/>
    <property type="match status" value="1"/>
</dbReference>
<protein>
    <submittedName>
        <fullName evidence="1">HAD family hydrolase</fullName>
        <ecNumber evidence="1">3.-.-.-</ecNumber>
    </submittedName>
</protein>
<sequence>MKKHLIFDLDGTLIDSAPSILHCFELAFRSTNTPLRMALGNEVIGPPLMETLKRLSGSEDAAVLNTLAAAFKQHYDSTGYQQSVVFDGVPAMLQQLKAEGYALYIATNKRFDPTEKIMAYLGWQDFFAGVYALDYFSPALKSKAHMIGRVVAEHDLKIQDCLYIGDRLEDGQSAEANLMDFVLVTWGYAGDVALRQPHWQCCDAVPDLPALVAGLCVDNAL</sequence>
<dbReference type="Gene3D" id="3.40.50.1000">
    <property type="entry name" value="HAD superfamily/HAD-like"/>
    <property type="match status" value="1"/>
</dbReference>
<accession>A0ABW3GHD2</accession>
<dbReference type="EMBL" id="JBHTJW010000002">
    <property type="protein sequence ID" value="MFD0930036.1"/>
    <property type="molecule type" value="Genomic_DNA"/>
</dbReference>